<evidence type="ECO:0000313" key="2">
    <source>
        <dbReference type="Proteomes" id="UP000651050"/>
    </source>
</evidence>
<evidence type="ECO:0000313" key="1">
    <source>
        <dbReference type="EMBL" id="MBG9389319.1"/>
    </source>
</evidence>
<dbReference type="EMBL" id="JADWYS010000001">
    <property type="protein sequence ID" value="MBG9389319.1"/>
    <property type="molecule type" value="Genomic_DNA"/>
</dbReference>
<gene>
    <name evidence="1" type="ORF">I5803_14910</name>
</gene>
<dbReference type="AlphaFoldDB" id="A0A931H615"/>
<dbReference type="Proteomes" id="UP000651050">
    <property type="component" value="Unassembled WGS sequence"/>
</dbReference>
<dbReference type="Gene3D" id="1.10.150.20">
    <property type="entry name" value="5' to 3' exonuclease, C-terminal subdomain"/>
    <property type="match status" value="1"/>
</dbReference>
<name>A0A931H615_9BURK</name>
<sequence>MRTRKIRSLADFIEVPEAELTNCVRSLRHWIDEQKMLRADAQANGRTFQPPQEFLWRQKAVNEKTPLQCTPTTPILELGLRFAAVAACMQMRIFALEDFSDIEASELAKVPNVGQSTVVKVREMLRSVGLDFRKPANAQRRAYDRAKAVRAGQKLANIDDQDHVVELDLKTVISGRLMSKGITTVGQLRRMTPRDLGMMFGTAGGQHVVAKLRESGLDFEPPPKQLDLWRYHLVPLEHLARPDDNQPIQELEPWLGAVASAAQRAGLATVGDLRRLAKRGPTRVRGIGEYGWRRLAEYFGVVTERPSIYGRERPNHR</sequence>
<comment type="caution">
    <text evidence="1">The sequence shown here is derived from an EMBL/GenBank/DDBJ whole genome shotgun (WGS) entry which is preliminary data.</text>
</comment>
<evidence type="ECO:0008006" key="3">
    <source>
        <dbReference type="Google" id="ProtNLM"/>
    </source>
</evidence>
<organism evidence="1 2">
    <name type="scientific">Caenimonas aquaedulcis</name>
    <dbReference type="NCBI Taxonomy" id="2793270"/>
    <lineage>
        <taxon>Bacteria</taxon>
        <taxon>Pseudomonadati</taxon>
        <taxon>Pseudomonadota</taxon>
        <taxon>Betaproteobacteria</taxon>
        <taxon>Burkholderiales</taxon>
        <taxon>Comamonadaceae</taxon>
        <taxon>Caenimonas</taxon>
    </lineage>
</organism>
<dbReference type="SUPFAM" id="SSF47789">
    <property type="entry name" value="C-terminal domain of RNA polymerase alpha subunit"/>
    <property type="match status" value="1"/>
</dbReference>
<protein>
    <recommendedName>
        <fullName evidence="3">RNA polymerase alpha subunit C-terminal domain-containing protein</fullName>
    </recommendedName>
</protein>
<reference evidence="1" key="1">
    <citation type="submission" date="2020-11" db="EMBL/GenBank/DDBJ databases">
        <title>Bacterial whole genome sequence for Caenimonas sp. DR4.4.</title>
        <authorList>
            <person name="Le V."/>
            <person name="Ko S.-R."/>
            <person name="Ahn C.-Y."/>
            <person name="Oh H.-M."/>
        </authorList>
    </citation>
    <scope>NUCLEOTIDE SEQUENCE</scope>
    <source>
        <strain evidence="1">DR4.4</strain>
    </source>
</reference>
<keyword evidence="2" id="KW-1185">Reference proteome</keyword>
<accession>A0A931H615</accession>
<dbReference type="RefSeq" id="WP_196987122.1">
    <property type="nucleotide sequence ID" value="NZ_JADWYS010000001.1"/>
</dbReference>
<proteinExistence type="predicted"/>